<dbReference type="Proteomes" id="UP001160142">
    <property type="component" value="Unassembled WGS sequence"/>
</dbReference>
<organism evidence="3 4">
    <name type="scientific">Antiquaquibacter oligotrophicus</name>
    <dbReference type="NCBI Taxonomy" id="2880260"/>
    <lineage>
        <taxon>Bacteria</taxon>
        <taxon>Bacillati</taxon>
        <taxon>Actinomycetota</taxon>
        <taxon>Actinomycetes</taxon>
        <taxon>Micrococcales</taxon>
        <taxon>Microbacteriaceae</taxon>
        <taxon>Antiquaquibacter</taxon>
    </lineage>
</organism>
<protein>
    <recommendedName>
        <fullName evidence="5">PknH-like extracellular domain-containing protein</fullName>
    </recommendedName>
</protein>
<evidence type="ECO:0000256" key="1">
    <source>
        <dbReference type="SAM" id="MobiDB-lite"/>
    </source>
</evidence>
<keyword evidence="2" id="KW-0472">Membrane</keyword>
<evidence type="ECO:0000313" key="3">
    <source>
        <dbReference type="EMBL" id="MDH6181447.1"/>
    </source>
</evidence>
<keyword evidence="2" id="KW-0812">Transmembrane</keyword>
<proteinExistence type="predicted"/>
<gene>
    <name evidence="3" type="ORF">M2152_001629</name>
</gene>
<accession>A0ABT6KN66</accession>
<keyword evidence="4" id="KW-1185">Reference proteome</keyword>
<feature type="compositionally biased region" description="Pro residues" evidence="1">
    <location>
        <begin position="27"/>
        <end position="42"/>
    </location>
</feature>
<dbReference type="RefSeq" id="WP_322133762.1">
    <property type="nucleotide sequence ID" value="NZ_CP085036.1"/>
</dbReference>
<reference evidence="3 4" key="1">
    <citation type="submission" date="2023-04" db="EMBL/GenBank/DDBJ databases">
        <title>Genome Encyclopedia of Bacteria and Archaea VI: Functional Genomics of Type Strains.</title>
        <authorList>
            <person name="Whitman W."/>
        </authorList>
    </citation>
    <scope>NUCLEOTIDE SEQUENCE [LARGE SCALE GENOMIC DNA]</scope>
    <source>
        <strain evidence="3 4">SG_E_30_P1</strain>
    </source>
</reference>
<sequence>MTGPDQWTPPVQVNVPDPRQPQSGPGAPIPPVHFPTPAPPSRSPRRPWIIPLVVATVVVLVGATAGSYAAVSAAFDAPRATPTPQETPVVALEDQPLVVGEPGSPVAVEPVQCPDSCFDATSILTLEMDEWDFDKHGFPVPISLDDADETAAVSAAIERFLGGAQAGANPDACLFAEPGAPISTFTDADRASSDLLVTLAKYSDDARHDEATQSVRLFPSTEAAASYLSELSWGVKSCAAAAAERAVVTSAPGLEVPDSLADVGWVATSEPGVGWRRYVFNIQAANAVVRFEYVTDGSVTEKRIRSSVQFYLTQLAYNLPRAGEGAVG</sequence>
<feature type="transmembrane region" description="Helical" evidence="2">
    <location>
        <begin position="48"/>
        <end position="71"/>
    </location>
</feature>
<name>A0ABT6KN66_9MICO</name>
<comment type="caution">
    <text evidence="3">The sequence shown here is derived from an EMBL/GenBank/DDBJ whole genome shotgun (WGS) entry which is preliminary data.</text>
</comment>
<keyword evidence="2" id="KW-1133">Transmembrane helix</keyword>
<evidence type="ECO:0008006" key="5">
    <source>
        <dbReference type="Google" id="ProtNLM"/>
    </source>
</evidence>
<feature type="region of interest" description="Disordered" evidence="1">
    <location>
        <begin position="1"/>
        <end position="45"/>
    </location>
</feature>
<evidence type="ECO:0000313" key="4">
    <source>
        <dbReference type="Proteomes" id="UP001160142"/>
    </source>
</evidence>
<evidence type="ECO:0000256" key="2">
    <source>
        <dbReference type="SAM" id="Phobius"/>
    </source>
</evidence>
<dbReference type="EMBL" id="JARXVQ010000001">
    <property type="protein sequence ID" value="MDH6181447.1"/>
    <property type="molecule type" value="Genomic_DNA"/>
</dbReference>